<keyword evidence="1" id="KW-0472">Membrane</keyword>
<accession>A0A820MGA2</accession>
<protein>
    <submittedName>
        <fullName evidence="2">Uncharacterized protein</fullName>
    </submittedName>
</protein>
<keyword evidence="1" id="KW-1133">Transmembrane helix</keyword>
<dbReference type="EMBL" id="CAJOBE010055824">
    <property type="protein sequence ID" value="CAF4371542.1"/>
    <property type="molecule type" value="Genomic_DNA"/>
</dbReference>
<comment type="caution">
    <text evidence="2">The sequence shown here is derived from an EMBL/GenBank/DDBJ whole genome shotgun (WGS) entry which is preliminary data.</text>
</comment>
<dbReference type="AlphaFoldDB" id="A0A820MGA2"/>
<evidence type="ECO:0000313" key="3">
    <source>
        <dbReference type="Proteomes" id="UP000663874"/>
    </source>
</evidence>
<feature type="transmembrane region" description="Helical" evidence="1">
    <location>
        <begin position="54"/>
        <end position="75"/>
    </location>
</feature>
<sequence length="119" mass="12567">STFKLRAPAIASNVNAGTSVILIPAATVGIAGVSMSDDILRGVSGGVTNTVRGLSIFLIAAGVVLTAAMCTWSAVSNGKQMYNYLNRLCDDIILISEPIAMKIMDDNNDTCEIFLIRNE</sequence>
<gene>
    <name evidence="2" type="ORF">FNK824_LOCUS43011</name>
</gene>
<reference evidence="2" key="1">
    <citation type="submission" date="2021-02" db="EMBL/GenBank/DDBJ databases">
        <authorList>
            <person name="Nowell W R."/>
        </authorList>
    </citation>
    <scope>NUCLEOTIDE SEQUENCE</scope>
</reference>
<organism evidence="2 3">
    <name type="scientific">Rotaria sordida</name>
    <dbReference type="NCBI Taxonomy" id="392033"/>
    <lineage>
        <taxon>Eukaryota</taxon>
        <taxon>Metazoa</taxon>
        <taxon>Spiralia</taxon>
        <taxon>Gnathifera</taxon>
        <taxon>Rotifera</taxon>
        <taxon>Eurotatoria</taxon>
        <taxon>Bdelloidea</taxon>
        <taxon>Philodinida</taxon>
        <taxon>Philodinidae</taxon>
        <taxon>Rotaria</taxon>
    </lineage>
</organism>
<feature type="transmembrane region" description="Helical" evidence="1">
    <location>
        <begin position="12"/>
        <end position="34"/>
    </location>
</feature>
<evidence type="ECO:0000313" key="2">
    <source>
        <dbReference type="EMBL" id="CAF4371542.1"/>
    </source>
</evidence>
<keyword evidence="1" id="KW-0812">Transmembrane</keyword>
<evidence type="ECO:0000256" key="1">
    <source>
        <dbReference type="SAM" id="Phobius"/>
    </source>
</evidence>
<name>A0A820MGA2_9BILA</name>
<feature type="non-terminal residue" evidence="2">
    <location>
        <position position="1"/>
    </location>
</feature>
<proteinExistence type="predicted"/>
<dbReference type="Proteomes" id="UP000663874">
    <property type="component" value="Unassembled WGS sequence"/>
</dbReference>